<comment type="caution">
    <text evidence="2">The sequence shown here is derived from an EMBL/GenBank/DDBJ whole genome shotgun (WGS) entry which is preliminary data.</text>
</comment>
<dbReference type="Pfam" id="PF00899">
    <property type="entry name" value="ThiF"/>
    <property type="match status" value="1"/>
</dbReference>
<dbReference type="Proteomes" id="UP000693981">
    <property type="component" value="Unassembled WGS sequence"/>
</dbReference>
<feature type="domain" description="THIF-type NAD/FAD binding fold" evidence="1">
    <location>
        <begin position="14"/>
        <end position="315"/>
    </location>
</feature>
<evidence type="ECO:0000313" key="2">
    <source>
        <dbReference type="EMBL" id="KAG7396559.1"/>
    </source>
</evidence>
<dbReference type="GO" id="GO:0019948">
    <property type="term" value="F:SUMO activating enzyme activity"/>
    <property type="evidence" value="ECO:0007669"/>
    <property type="project" value="TreeGrafter"/>
</dbReference>
<proteinExistence type="predicted"/>
<dbReference type="InterPro" id="IPR045886">
    <property type="entry name" value="ThiF/MoeB/HesA"/>
</dbReference>
<organism evidence="2 3">
    <name type="scientific">Phytophthora boehmeriae</name>
    <dbReference type="NCBI Taxonomy" id="109152"/>
    <lineage>
        <taxon>Eukaryota</taxon>
        <taxon>Sar</taxon>
        <taxon>Stramenopiles</taxon>
        <taxon>Oomycota</taxon>
        <taxon>Peronosporomycetes</taxon>
        <taxon>Peronosporales</taxon>
        <taxon>Peronosporaceae</taxon>
        <taxon>Phytophthora</taxon>
    </lineage>
</organism>
<dbReference type="PANTHER" id="PTHR10953:SF162">
    <property type="entry name" value="SUMO-ACTIVATING ENZYME SUBUNIT 1"/>
    <property type="match status" value="1"/>
</dbReference>
<protein>
    <submittedName>
        <fullName evidence="2">SUMO-activating enzyme subunit 1</fullName>
    </submittedName>
</protein>
<dbReference type="GO" id="GO:0005737">
    <property type="term" value="C:cytoplasm"/>
    <property type="evidence" value="ECO:0007669"/>
    <property type="project" value="TreeGrafter"/>
</dbReference>
<dbReference type="OrthoDB" id="10252231at2759"/>
<dbReference type="EMBL" id="JAGDFL010000150">
    <property type="protein sequence ID" value="KAG7396559.1"/>
    <property type="molecule type" value="Genomic_DNA"/>
</dbReference>
<evidence type="ECO:0000313" key="3">
    <source>
        <dbReference type="Proteomes" id="UP000693981"/>
    </source>
</evidence>
<dbReference type="PANTHER" id="PTHR10953">
    <property type="entry name" value="UBIQUITIN-ACTIVATING ENZYME E1"/>
    <property type="match status" value="1"/>
</dbReference>
<dbReference type="GO" id="GO:0016925">
    <property type="term" value="P:protein sumoylation"/>
    <property type="evidence" value="ECO:0007669"/>
    <property type="project" value="TreeGrafter"/>
</dbReference>
<gene>
    <name evidence="2" type="primary">SAE1</name>
    <name evidence="2" type="ORF">PHYBOEH_002124</name>
</gene>
<reference evidence="2" key="1">
    <citation type="submission" date="2021-02" db="EMBL/GenBank/DDBJ databases">
        <authorList>
            <person name="Palmer J.M."/>
        </authorList>
    </citation>
    <scope>NUCLEOTIDE SEQUENCE</scope>
    <source>
        <strain evidence="2">SCRP23</strain>
    </source>
</reference>
<evidence type="ECO:0000259" key="1">
    <source>
        <dbReference type="Pfam" id="PF00899"/>
    </source>
</evidence>
<dbReference type="InterPro" id="IPR000594">
    <property type="entry name" value="ThiF_NAD_FAD-bd"/>
</dbReference>
<sequence>MADQTFSAAEAAVYDRQMRLWGVEAQKRLQNSRVLVSGLSALGSELVKNLVLAGMGVTLHDDQVTNPANGSTQFFLSEGDVGKNRAEACLAQVQELNPLVQVSCETKPLSALPDEFFKNFTVVCLVGADQSSELRLDQLCRSFGTAFFAARSFGFDGIMFADLGAHTFRRNPIGADAAPSDPITVNFPTLDGAQKVKWSSLQSARKRAPQLPQVFVKNQLLQGFKAEKNVTSIGSEQVVDFIQYARVQFEAQGLDEDYLSPDDLQTLVRVADTDLVPICAIVAGIMGQEVIKAISQKDEPICNYFCFDGVTGTVRKIG</sequence>
<dbReference type="AlphaFoldDB" id="A0A8T1WXN1"/>
<dbReference type="GO" id="GO:0031510">
    <property type="term" value="C:SUMO activating enzyme complex"/>
    <property type="evidence" value="ECO:0007669"/>
    <property type="project" value="TreeGrafter"/>
</dbReference>
<accession>A0A8T1WXN1</accession>
<name>A0A8T1WXN1_9STRA</name>
<keyword evidence="3" id="KW-1185">Reference proteome</keyword>